<keyword evidence="2 5" id="KW-0808">Transferase</keyword>
<keyword evidence="3 5" id="KW-0949">S-adenosyl-L-methionine</keyword>
<evidence type="ECO:0000256" key="1">
    <source>
        <dbReference type="ARBA" id="ARBA00022603"/>
    </source>
</evidence>
<comment type="similarity">
    <text evidence="5 6">Belongs to the class I-like SAM-binding methyltransferase superfamily. C5-methyltransferase family.</text>
</comment>
<proteinExistence type="inferred from homology"/>
<reference evidence="8 9" key="1">
    <citation type="submission" date="2016-10" db="EMBL/GenBank/DDBJ databases">
        <authorList>
            <person name="Varghese N."/>
            <person name="Submissions S."/>
        </authorList>
    </citation>
    <scope>NUCLEOTIDE SEQUENCE [LARGE SCALE GENOMIC DNA]</scope>
    <source>
        <strain evidence="8 9">CGMCC 1.7734</strain>
    </source>
</reference>
<dbReference type="CDD" id="cd00315">
    <property type="entry name" value="Cyt_C5_DNA_methylase"/>
    <property type="match status" value="1"/>
</dbReference>
<keyword evidence="4" id="KW-0680">Restriction system</keyword>
<evidence type="ECO:0000256" key="6">
    <source>
        <dbReference type="RuleBase" id="RU000416"/>
    </source>
</evidence>
<dbReference type="Gene3D" id="3.90.120.10">
    <property type="entry name" value="DNA Methylase, subunit A, domain 2"/>
    <property type="match status" value="1"/>
</dbReference>
<dbReference type="InterPro" id="IPR050750">
    <property type="entry name" value="C5-MTase"/>
</dbReference>
<comment type="caution">
    <text evidence="8">The sequence shown here is derived from an EMBL/GenBank/DDBJ whole genome shotgun (WGS) entry which is preliminary data.</text>
</comment>
<dbReference type="InterPro" id="IPR031303">
    <property type="entry name" value="C5_meth_CS"/>
</dbReference>
<dbReference type="PRINTS" id="PR00105">
    <property type="entry name" value="C5METTRFRASE"/>
</dbReference>
<dbReference type="PROSITE" id="PS51679">
    <property type="entry name" value="SAM_MT_C5"/>
    <property type="match status" value="1"/>
</dbReference>
<sequence>MTNFQELSNSLNGLKFIDLFAGIGGFHAALKEFGAKCVFSSEWDKHAQKTYNENYGIMPEGDITKIEAEEIPRHDIICAGFPCQAFSISGNQRGFEDARGTLFFDVARIAKHHKPKVIFMENVRNFENHDDGNTLKTVIGALDDIGYDVWYKVLNASHYGLPQNRERIYLIAIKKDLNVKKFDFPNPTYKQICLRDITLPDGETEKYTINRNDIRVDYSKVPGESLFNDNPLKPIRVGTINKGGQGERIYSDLGHAVTLSAYGGGPGSKTGCYLINNKIRKLAPRECARLQGYPDHFKIPVSDAQAWKQFGNSVPINVLQHIVKSLIITPELSSLFDSEKSEEYKEVIAG</sequence>
<dbReference type="SUPFAM" id="SSF53335">
    <property type="entry name" value="S-adenosyl-L-methionine-dependent methyltransferases"/>
    <property type="match status" value="1"/>
</dbReference>
<evidence type="ECO:0000256" key="5">
    <source>
        <dbReference type="PROSITE-ProRule" id="PRU01016"/>
    </source>
</evidence>
<dbReference type="InterPro" id="IPR001525">
    <property type="entry name" value="C5_MeTfrase"/>
</dbReference>
<keyword evidence="9" id="KW-1185">Reference proteome</keyword>
<evidence type="ECO:0000313" key="9">
    <source>
        <dbReference type="Proteomes" id="UP000198733"/>
    </source>
</evidence>
<gene>
    <name evidence="8" type="ORF">SAMN05216232_2530</name>
</gene>
<dbReference type="RefSeq" id="WP_092504700.1">
    <property type="nucleotide sequence ID" value="NZ_FOEH01000003.1"/>
</dbReference>
<dbReference type="InterPro" id="IPR018117">
    <property type="entry name" value="C5_DNA_meth_AS"/>
</dbReference>
<evidence type="ECO:0000256" key="4">
    <source>
        <dbReference type="ARBA" id="ARBA00022747"/>
    </source>
</evidence>
<dbReference type="PANTHER" id="PTHR46098:SF1">
    <property type="entry name" value="TRNA (CYTOSINE(38)-C(5))-METHYLTRANSFERASE"/>
    <property type="match status" value="1"/>
</dbReference>
<dbReference type="Pfam" id="PF00145">
    <property type="entry name" value="DNA_methylase"/>
    <property type="match status" value="1"/>
</dbReference>
<dbReference type="NCBIfam" id="TIGR00675">
    <property type="entry name" value="dcm"/>
    <property type="match status" value="1"/>
</dbReference>
<name>A0A1H9GA78_9BACI</name>
<feature type="active site" evidence="5">
    <location>
        <position position="83"/>
    </location>
</feature>
<evidence type="ECO:0000256" key="7">
    <source>
        <dbReference type="RuleBase" id="RU000417"/>
    </source>
</evidence>
<evidence type="ECO:0000256" key="2">
    <source>
        <dbReference type="ARBA" id="ARBA00022679"/>
    </source>
</evidence>
<protein>
    <recommendedName>
        <fullName evidence="7">Cytosine-specific methyltransferase</fullName>
        <ecNumber evidence="7">2.1.1.37</ecNumber>
    </recommendedName>
</protein>
<evidence type="ECO:0000256" key="3">
    <source>
        <dbReference type="ARBA" id="ARBA00022691"/>
    </source>
</evidence>
<organism evidence="8 9">
    <name type="scientific">Virgibacillus subterraneus</name>
    <dbReference type="NCBI Taxonomy" id="621109"/>
    <lineage>
        <taxon>Bacteria</taxon>
        <taxon>Bacillati</taxon>
        <taxon>Bacillota</taxon>
        <taxon>Bacilli</taxon>
        <taxon>Bacillales</taxon>
        <taxon>Bacillaceae</taxon>
        <taxon>Virgibacillus</taxon>
    </lineage>
</organism>
<dbReference type="PROSITE" id="PS00095">
    <property type="entry name" value="C5_MTASE_2"/>
    <property type="match status" value="1"/>
</dbReference>
<dbReference type="PROSITE" id="PS00094">
    <property type="entry name" value="C5_MTASE_1"/>
    <property type="match status" value="1"/>
</dbReference>
<accession>A0A1H9GA78</accession>
<dbReference type="EMBL" id="FOEH01000003">
    <property type="protein sequence ID" value="SEQ47065.1"/>
    <property type="molecule type" value="Genomic_DNA"/>
</dbReference>
<dbReference type="PANTHER" id="PTHR46098">
    <property type="entry name" value="TRNA (CYTOSINE(38)-C(5))-METHYLTRANSFERASE"/>
    <property type="match status" value="1"/>
</dbReference>
<comment type="catalytic activity">
    <reaction evidence="7">
        <text>a 2'-deoxycytidine in DNA + S-adenosyl-L-methionine = a 5-methyl-2'-deoxycytidine in DNA + S-adenosyl-L-homocysteine + H(+)</text>
        <dbReference type="Rhea" id="RHEA:13681"/>
        <dbReference type="Rhea" id="RHEA-COMP:11369"/>
        <dbReference type="Rhea" id="RHEA-COMP:11370"/>
        <dbReference type="ChEBI" id="CHEBI:15378"/>
        <dbReference type="ChEBI" id="CHEBI:57856"/>
        <dbReference type="ChEBI" id="CHEBI:59789"/>
        <dbReference type="ChEBI" id="CHEBI:85452"/>
        <dbReference type="ChEBI" id="CHEBI:85454"/>
        <dbReference type="EC" id="2.1.1.37"/>
    </reaction>
</comment>
<dbReference type="Proteomes" id="UP000198733">
    <property type="component" value="Unassembled WGS sequence"/>
</dbReference>
<evidence type="ECO:0000313" key="8">
    <source>
        <dbReference type="EMBL" id="SEQ47065.1"/>
    </source>
</evidence>
<keyword evidence="1 5" id="KW-0489">Methyltransferase</keyword>
<dbReference type="Gene3D" id="3.40.50.150">
    <property type="entry name" value="Vaccinia Virus protein VP39"/>
    <property type="match status" value="1"/>
</dbReference>
<dbReference type="InterPro" id="IPR029063">
    <property type="entry name" value="SAM-dependent_MTases_sf"/>
</dbReference>
<dbReference type="EC" id="2.1.1.37" evidence="7"/>